<dbReference type="RefSeq" id="WP_340610296.1">
    <property type="nucleotide sequence ID" value="NZ_JBBNAW010000001.1"/>
</dbReference>
<name>A0ABU8ZUD0_9PSED</name>
<dbReference type="EMBL" id="JBBNAW010000001">
    <property type="protein sequence ID" value="MEK2607965.1"/>
    <property type="molecule type" value="Genomic_DNA"/>
</dbReference>
<feature type="transmembrane region" description="Helical" evidence="1">
    <location>
        <begin position="97"/>
        <end position="127"/>
    </location>
</feature>
<organism evidence="2 3">
    <name type="scientific">Pseudomonas shirazensis</name>
    <dbReference type="NCBI Taxonomy" id="2745494"/>
    <lineage>
        <taxon>Bacteria</taxon>
        <taxon>Pseudomonadati</taxon>
        <taxon>Pseudomonadota</taxon>
        <taxon>Gammaproteobacteria</taxon>
        <taxon>Pseudomonadales</taxon>
        <taxon>Pseudomonadaceae</taxon>
        <taxon>Pseudomonas</taxon>
    </lineage>
</organism>
<dbReference type="Proteomes" id="UP001386972">
    <property type="component" value="Unassembled WGS sequence"/>
</dbReference>
<keyword evidence="1" id="KW-0472">Membrane</keyword>
<accession>A0ABU8ZUD0</accession>
<feature type="transmembrane region" description="Helical" evidence="1">
    <location>
        <begin position="139"/>
        <end position="159"/>
    </location>
</feature>
<evidence type="ECO:0000256" key="1">
    <source>
        <dbReference type="SAM" id="Phobius"/>
    </source>
</evidence>
<comment type="caution">
    <text evidence="2">The sequence shown here is derived from an EMBL/GenBank/DDBJ whole genome shotgun (WGS) entry which is preliminary data.</text>
</comment>
<keyword evidence="1" id="KW-1133">Transmembrane helix</keyword>
<sequence length="213" mass="24138">MKFRSGLFEVLTNDEISSVHGNFHEIETTHQKSVWLKDLANGQVSHIHLKNSAVPTRPGAKIALAFFNGEIIAFKRNEQIPVEDPVDMKALHNPIKAFIWALVLALCCSIPWIGYLLGIAMGGFALLTGYPLVGRYRHFFGNRLFALFVLLMSIVVWFPVQYARGDYSALVAVYVKMAMVLAAGFVFFQVYKTRIEKRYLKRAISELNAVWKN</sequence>
<reference evidence="2 3" key="1">
    <citation type="submission" date="2024-03" db="EMBL/GenBank/DDBJ databases">
        <title>Screening, Identification and Application of a Plant Lactobacillus Strain.</title>
        <authorList>
            <person name="Li Y.L."/>
        </authorList>
    </citation>
    <scope>NUCLEOTIDE SEQUENCE [LARGE SCALE GENOMIC DNA]</scope>
    <source>
        <strain evidence="2 3">JDB</strain>
    </source>
</reference>
<feature type="transmembrane region" description="Helical" evidence="1">
    <location>
        <begin position="171"/>
        <end position="191"/>
    </location>
</feature>
<proteinExistence type="predicted"/>
<protein>
    <submittedName>
        <fullName evidence="2">Uncharacterized protein</fullName>
    </submittedName>
</protein>
<keyword evidence="1" id="KW-0812">Transmembrane</keyword>
<evidence type="ECO:0000313" key="3">
    <source>
        <dbReference type="Proteomes" id="UP001386972"/>
    </source>
</evidence>
<gene>
    <name evidence="2" type="ORF">WLF18_02435</name>
</gene>
<evidence type="ECO:0000313" key="2">
    <source>
        <dbReference type="EMBL" id="MEK2607965.1"/>
    </source>
</evidence>
<keyword evidence="3" id="KW-1185">Reference proteome</keyword>